<dbReference type="InParanoid" id="E5AE95"/>
<dbReference type="GeneID" id="13290743"/>
<feature type="compositionally biased region" description="Polar residues" evidence="1">
    <location>
        <begin position="323"/>
        <end position="334"/>
    </location>
</feature>
<evidence type="ECO:0000313" key="4">
    <source>
        <dbReference type="Proteomes" id="UP000002668"/>
    </source>
</evidence>
<feature type="region of interest" description="Disordered" evidence="1">
    <location>
        <begin position="109"/>
        <end position="148"/>
    </location>
</feature>
<feature type="compositionally biased region" description="Basic and acidic residues" evidence="1">
    <location>
        <begin position="109"/>
        <end position="126"/>
    </location>
</feature>
<sequence length="334" mass="36227">MKSTASFVLLCLSAACSAQMRNPKDRRGLCRVEDPKDPEIPQGGYCQYEWIEIDGSEMSERNYCGTVDSLDSLVCILSLMVSVLAPMDEVVIEQKMMTINYRLVRSNSHGERGEDVHQTPKGDQRAKGRRRPTNTSFSASSITPCGAMTLGGHNRRRVPLRCAILSGPCGVFGSQKRRVDGMLEIAMRQTHGAVHSTSTGQPDSARQRGSTAEAEERGLRKEDETSREAGFSRPRRGGPKPRQSHHRDDQTARAQRTSKSQRLPTKGQGGKDQPVSLAPSLAPVFILPFPVRAAGCTAQLPPHGRTGGGKQGPPMPLGLVHGFTSTDSSIPSSP</sequence>
<feature type="region of interest" description="Disordered" evidence="1">
    <location>
        <begin position="191"/>
        <end position="276"/>
    </location>
</feature>
<feature type="compositionally biased region" description="Polar residues" evidence="1">
    <location>
        <begin position="252"/>
        <end position="263"/>
    </location>
</feature>
<proteinExistence type="predicted"/>
<dbReference type="VEuPathDB" id="FungiDB:LEMA_P003210.1"/>
<gene>
    <name evidence="3" type="ORF">LEMA_P003210.1</name>
</gene>
<feature type="compositionally biased region" description="Basic residues" evidence="1">
    <location>
        <begin position="233"/>
        <end position="245"/>
    </location>
</feature>
<dbReference type="HOGENOM" id="CLU_831763_0_0_1"/>
<feature type="compositionally biased region" description="Polar residues" evidence="1">
    <location>
        <begin position="195"/>
        <end position="210"/>
    </location>
</feature>
<dbReference type="Proteomes" id="UP000002668">
    <property type="component" value="Genome"/>
</dbReference>
<organism evidence="3 4">
    <name type="scientific">Leptosphaeria maculans (strain JN3 / isolate v23.1.3 / race Av1-4-5-6-7-8)</name>
    <name type="common">Blackleg fungus</name>
    <name type="synonym">Phoma lingam</name>
    <dbReference type="NCBI Taxonomy" id="985895"/>
    <lineage>
        <taxon>Eukaryota</taxon>
        <taxon>Fungi</taxon>
        <taxon>Dikarya</taxon>
        <taxon>Ascomycota</taxon>
        <taxon>Pezizomycotina</taxon>
        <taxon>Dothideomycetes</taxon>
        <taxon>Pleosporomycetidae</taxon>
        <taxon>Pleosporales</taxon>
        <taxon>Pleosporineae</taxon>
        <taxon>Leptosphaeriaceae</taxon>
        <taxon>Plenodomus</taxon>
        <taxon>Plenodomus lingam/Leptosphaeria maculans species complex</taxon>
    </lineage>
</organism>
<evidence type="ECO:0000313" key="3">
    <source>
        <dbReference type="EMBL" id="CBY01534.1"/>
    </source>
</evidence>
<keyword evidence="4" id="KW-1185">Reference proteome</keyword>
<evidence type="ECO:0000256" key="2">
    <source>
        <dbReference type="SAM" id="SignalP"/>
    </source>
</evidence>
<dbReference type="EMBL" id="FP929139">
    <property type="protein sequence ID" value="CBY01534.1"/>
    <property type="molecule type" value="Genomic_DNA"/>
</dbReference>
<accession>E5AE95</accession>
<feature type="region of interest" description="Disordered" evidence="1">
    <location>
        <begin position="296"/>
        <end position="334"/>
    </location>
</feature>
<feature type="compositionally biased region" description="Basic and acidic residues" evidence="1">
    <location>
        <begin position="214"/>
        <end position="227"/>
    </location>
</feature>
<reference evidence="4" key="1">
    <citation type="journal article" date="2011" name="Nat. Commun.">
        <title>Effector diversification within compartments of the Leptosphaeria maculans genome affected by Repeat-Induced Point mutations.</title>
        <authorList>
            <person name="Rouxel T."/>
            <person name="Grandaubert J."/>
            <person name="Hane J.K."/>
            <person name="Hoede C."/>
            <person name="van de Wouw A.P."/>
            <person name="Couloux A."/>
            <person name="Dominguez V."/>
            <person name="Anthouard V."/>
            <person name="Bally P."/>
            <person name="Bourras S."/>
            <person name="Cozijnsen A.J."/>
            <person name="Ciuffetti L.M."/>
            <person name="Degrave A."/>
            <person name="Dilmaghani A."/>
            <person name="Duret L."/>
            <person name="Fudal I."/>
            <person name="Goodwin S.B."/>
            <person name="Gout L."/>
            <person name="Glaser N."/>
            <person name="Linglin J."/>
            <person name="Kema G.H.J."/>
            <person name="Lapalu N."/>
            <person name="Lawrence C.B."/>
            <person name="May K."/>
            <person name="Meyer M."/>
            <person name="Ollivier B."/>
            <person name="Poulain J."/>
            <person name="Schoch C.L."/>
            <person name="Simon A."/>
            <person name="Spatafora J.W."/>
            <person name="Stachowiak A."/>
            <person name="Turgeon B.G."/>
            <person name="Tyler B.M."/>
            <person name="Vincent D."/>
            <person name="Weissenbach J."/>
            <person name="Amselem J."/>
            <person name="Quesneville H."/>
            <person name="Oliver R.P."/>
            <person name="Wincker P."/>
            <person name="Balesdent M.-H."/>
            <person name="Howlett B.J."/>
        </authorList>
    </citation>
    <scope>NUCLEOTIDE SEQUENCE [LARGE SCALE GENOMIC DNA]</scope>
    <source>
        <strain evidence="4">JN3 / isolate v23.1.3 / race Av1-4-5-6-7-8</strain>
    </source>
</reference>
<keyword evidence="2" id="KW-0732">Signal</keyword>
<dbReference type="PROSITE" id="PS51257">
    <property type="entry name" value="PROKAR_LIPOPROTEIN"/>
    <property type="match status" value="1"/>
</dbReference>
<feature type="compositionally biased region" description="Polar residues" evidence="1">
    <location>
        <begin position="133"/>
        <end position="143"/>
    </location>
</feature>
<protein>
    <submittedName>
        <fullName evidence="3">Predicted protein</fullName>
    </submittedName>
</protein>
<evidence type="ECO:0000256" key="1">
    <source>
        <dbReference type="SAM" id="MobiDB-lite"/>
    </source>
</evidence>
<dbReference type="AlphaFoldDB" id="E5AE95"/>
<feature type="signal peptide" evidence="2">
    <location>
        <begin position="1"/>
        <end position="18"/>
    </location>
</feature>
<name>E5AE95_LEPMJ</name>
<feature type="chain" id="PRO_5003192610" evidence="2">
    <location>
        <begin position="19"/>
        <end position="334"/>
    </location>
</feature>